<evidence type="ECO:0008006" key="3">
    <source>
        <dbReference type="Google" id="ProtNLM"/>
    </source>
</evidence>
<protein>
    <recommendedName>
        <fullName evidence="3">Lipoprotein</fullName>
    </recommendedName>
</protein>
<dbReference type="AlphaFoldDB" id="A0A3S7V0J0"/>
<dbReference type="EMBL" id="MH908923">
    <property type="protein sequence ID" value="AYM54504.1"/>
    <property type="molecule type" value="Genomic_DNA"/>
</dbReference>
<feature type="chain" id="PRO_5019315551" description="Lipoprotein" evidence="1">
    <location>
        <begin position="27"/>
        <end position="117"/>
    </location>
</feature>
<sequence>MSRRTSLSFLAMLSVFTCLYAGESFAQNARTGTASDGNYITVPSGSVNDWVIHVSPRDMGFEEPGSEGDNALLKFECYVVQINQYTWQVVARYKLRPWNNRDGIWHSGTANYLLVHK</sequence>
<accession>A0A3S7V0J0</accession>
<feature type="signal peptide" evidence="1">
    <location>
        <begin position="1"/>
        <end position="26"/>
    </location>
</feature>
<evidence type="ECO:0000256" key="1">
    <source>
        <dbReference type="SAM" id="SignalP"/>
    </source>
</evidence>
<name>A0A3S7V0J0_MYXFU</name>
<keyword evidence="1" id="KW-0732">Signal</keyword>
<evidence type="ECO:0000313" key="2">
    <source>
        <dbReference type="EMBL" id="AYM54504.1"/>
    </source>
</evidence>
<proteinExistence type="predicted"/>
<reference evidence="2" key="1">
    <citation type="journal article" date="2018" name="J. Ind. Microbiol. Biotechnol.">
        <title>Genome mining reveals uncommon alkylpyrones as type III PKS products from myxobacteria.</title>
        <authorList>
            <person name="Hug J.J."/>
            <person name="Panter F."/>
            <person name="Krug D."/>
            <person name="Muller R."/>
        </authorList>
    </citation>
    <scope>NUCLEOTIDE SEQUENCE</scope>
    <source>
        <strain evidence="2">MCy10608</strain>
    </source>
</reference>
<organism evidence="2">
    <name type="scientific">Myxococcus fulvus</name>
    <dbReference type="NCBI Taxonomy" id="33"/>
    <lineage>
        <taxon>Bacteria</taxon>
        <taxon>Pseudomonadati</taxon>
        <taxon>Myxococcota</taxon>
        <taxon>Myxococcia</taxon>
        <taxon>Myxococcales</taxon>
        <taxon>Cystobacterineae</taxon>
        <taxon>Myxococcaceae</taxon>
        <taxon>Myxococcus</taxon>
    </lineage>
</organism>